<reference evidence="1" key="1">
    <citation type="journal article" date="2020" name="J Glob Antimicrob Resist">
        <title>Genomic characterization of clinical Enterobacter roggenkampii co-harboring blaIMP-1- and blaGES-5-encoding IncP6 and mcr-9-encoding IncHI2 plasmids isolated in Japan.</title>
        <authorList>
            <person name="Umeda K."/>
            <person name="Nakamura H."/>
            <person name="Fukuda A."/>
            <person name="Matsumoto Y."/>
            <person name="Motooka D."/>
            <person name="Nakamura S."/>
            <person name="Yasui Y."/>
            <person name="Yoshida H."/>
            <person name="Kawahara R."/>
        </authorList>
    </citation>
    <scope>NUCLEOTIDE SEQUENCE</scope>
    <source>
        <strain evidence="1">OIPH-N260</strain>
    </source>
</reference>
<dbReference type="EMBL" id="AP023447">
    <property type="protein sequence ID" value="BCL41029.1"/>
    <property type="molecule type" value="Genomic_DNA"/>
</dbReference>
<organism evidence="1 2">
    <name type="scientific">Enterobacter roggenkampii</name>
    <dbReference type="NCBI Taxonomy" id="1812935"/>
    <lineage>
        <taxon>Bacteria</taxon>
        <taxon>Pseudomonadati</taxon>
        <taxon>Pseudomonadota</taxon>
        <taxon>Gammaproteobacteria</taxon>
        <taxon>Enterobacterales</taxon>
        <taxon>Enterobacteriaceae</taxon>
        <taxon>Enterobacter</taxon>
        <taxon>Enterobacter cloacae complex</taxon>
    </lineage>
</organism>
<evidence type="ECO:0000313" key="2">
    <source>
        <dbReference type="Proteomes" id="UP000595858"/>
    </source>
</evidence>
<dbReference type="AlphaFoldDB" id="A0AAU9BI51"/>
<accession>A0AAU9BI51</accession>
<dbReference type="Proteomes" id="UP000595858">
    <property type="component" value="Chromosome"/>
</dbReference>
<evidence type="ECO:0000313" key="1">
    <source>
        <dbReference type="EMBL" id="BCL41029.1"/>
    </source>
</evidence>
<sequence>MGGIHPGMTAYLFEVHRMDVLGDRLEFPQPALEAQKPHATPLEALGSETRKPVCNVTFPGQQCPAGGGPEIKCQHHPPIQIPATTIGGNLPT</sequence>
<protein>
    <submittedName>
        <fullName evidence="1">Uncharacterized protein</fullName>
    </submittedName>
</protein>
<proteinExistence type="predicted"/>
<name>A0AAU9BI51_9ENTR</name>
<gene>
    <name evidence="1" type="ORF">OIPHN260_05310</name>
</gene>